<dbReference type="Gene3D" id="3.40.50.1820">
    <property type="entry name" value="alpha/beta hydrolase"/>
    <property type="match status" value="1"/>
</dbReference>
<feature type="signal peptide" evidence="2">
    <location>
        <begin position="1"/>
        <end position="32"/>
    </location>
</feature>
<dbReference type="Proteomes" id="UP001597033">
    <property type="component" value="Unassembled WGS sequence"/>
</dbReference>
<dbReference type="PANTHER" id="PTHR48081:SF6">
    <property type="entry name" value="PEPTIDASE S9 PROLYL OLIGOPEPTIDASE CATALYTIC DOMAIN-CONTAINING PROTEIN"/>
    <property type="match status" value="1"/>
</dbReference>
<dbReference type="InterPro" id="IPR050300">
    <property type="entry name" value="GDXG_lipolytic_enzyme"/>
</dbReference>
<dbReference type="InterPro" id="IPR029058">
    <property type="entry name" value="AB_hydrolase_fold"/>
</dbReference>
<protein>
    <submittedName>
        <fullName evidence="4">Alpha/beta hydrolase</fullName>
    </submittedName>
</protein>
<feature type="domain" description="BD-FAE-like" evidence="3">
    <location>
        <begin position="90"/>
        <end position="287"/>
    </location>
</feature>
<evidence type="ECO:0000256" key="1">
    <source>
        <dbReference type="ARBA" id="ARBA00022801"/>
    </source>
</evidence>
<dbReference type="GO" id="GO:0016787">
    <property type="term" value="F:hydrolase activity"/>
    <property type="evidence" value="ECO:0007669"/>
    <property type="project" value="UniProtKB-KW"/>
</dbReference>
<evidence type="ECO:0000259" key="3">
    <source>
        <dbReference type="Pfam" id="PF20434"/>
    </source>
</evidence>
<gene>
    <name evidence="4" type="ORF">ACFQ2N_07305</name>
</gene>
<keyword evidence="5" id="KW-1185">Reference proteome</keyword>
<feature type="chain" id="PRO_5045103876" evidence="2">
    <location>
        <begin position="33"/>
        <end position="339"/>
    </location>
</feature>
<sequence>MRLLYRPAARRPRIRAAGLWLLLAALPAAGGAAPGSPLPASVPPVEIPLWPAAAPGSEALAAGQRVVERSRDPRVPDRYAERIGTPSLAIYRPARPDGRGLLVVPGGGYQRVVLDKEGSALVPAFAEAGGLTLFVLRYRLPGEGHASPREVPLADAQRALRLIRHRATEWGVDPDGLGVMGFSAGGHVAGSLATRHAERVYPPVDAADTLDARPAYALLVYPVIDMGAHAHPGSRRQLLGEAPDAAAVEAYSLQNRVGAATPPVFLLHAQDDEVVPVENTLLFEAALRDAGIEHETHLYARGGHGFGVRQAGGTLARWPSLALAWIDAHAPAPAPAPQD</sequence>
<dbReference type="InterPro" id="IPR049492">
    <property type="entry name" value="BD-FAE-like_dom"/>
</dbReference>
<accession>A0ABW3LUL1</accession>
<keyword evidence="1 4" id="KW-0378">Hydrolase</keyword>
<keyword evidence="2" id="KW-0732">Signal</keyword>
<dbReference type="RefSeq" id="WP_162375918.1">
    <property type="nucleotide sequence ID" value="NZ_JBHTKN010000004.1"/>
</dbReference>
<reference evidence="5" key="1">
    <citation type="journal article" date="2019" name="Int. J. Syst. Evol. Microbiol.">
        <title>The Global Catalogue of Microorganisms (GCM) 10K type strain sequencing project: providing services to taxonomists for standard genome sequencing and annotation.</title>
        <authorList>
            <consortium name="The Broad Institute Genomics Platform"/>
            <consortium name="The Broad Institute Genome Sequencing Center for Infectious Disease"/>
            <person name="Wu L."/>
            <person name="Ma J."/>
        </authorList>
    </citation>
    <scope>NUCLEOTIDE SEQUENCE [LARGE SCALE GENOMIC DNA]</scope>
    <source>
        <strain evidence="5">CCUG 55854</strain>
    </source>
</reference>
<proteinExistence type="predicted"/>
<evidence type="ECO:0000313" key="4">
    <source>
        <dbReference type="EMBL" id="MFD1042150.1"/>
    </source>
</evidence>
<organism evidence="4 5">
    <name type="scientific">Pseudoxanthomonas kaohsiungensis</name>
    <dbReference type="NCBI Taxonomy" id="283923"/>
    <lineage>
        <taxon>Bacteria</taxon>
        <taxon>Pseudomonadati</taxon>
        <taxon>Pseudomonadota</taxon>
        <taxon>Gammaproteobacteria</taxon>
        <taxon>Lysobacterales</taxon>
        <taxon>Lysobacteraceae</taxon>
        <taxon>Pseudoxanthomonas</taxon>
    </lineage>
</organism>
<dbReference type="Pfam" id="PF20434">
    <property type="entry name" value="BD-FAE"/>
    <property type="match status" value="1"/>
</dbReference>
<evidence type="ECO:0000313" key="5">
    <source>
        <dbReference type="Proteomes" id="UP001597033"/>
    </source>
</evidence>
<comment type="caution">
    <text evidence="4">The sequence shown here is derived from an EMBL/GenBank/DDBJ whole genome shotgun (WGS) entry which is preliminary data.</text>
</comment>
<name>A0ABW3LUL1_9GAMM</name>
<dbReference type="EMBL" id="JBHTKN010000004">
    <property type="protein sequence ID" value="MFD1042150.1"/>
    <property type="molecule type" value="Genomic_DNA"/>
</dbReference>
<evidence type="ECO:0000256" key="2">
    <source>
        <dbReference type="SAM" id="SignalP"/>
    </source>
</evidence>
<dbReference type="SUPFAM" id="SSF53474">
    <property type="entry name" value="alpha/beta-Hydrolases"/>
    <property type="match status" value="1"/>
</dbReference>
<dbReference type="PANTHER" id="PTHR48081">
    <property type="entry name" value="AB HYDROLASE SUPERFAMILY PROTEIN C4A8.06C"/>
    <property type="match status" value="1"/>
</dbReference>